<name>K9E7H1_9LACT</name>
<dbReference type="InterPro" id="IPR002871">
    <property type="entry name" value="NIF_FeS_clus_asmbl_NifU_N"/>
</dbReference>
<dbReference type="PATRIC" id="fig|883081.3.peg.1327"/>
<dbReference type="Gene3D" id="3.90.1010.10">
    <property type="match status" value="1"/>
</dbReference>
<organism evidence="3 4">
    <name type="scientific">Alloiococcus otitis ATCC 51267</name>
    <dbReference type="NCBI Taxonomy" id="883081"/>
    <lineage>
        <taxon>Bacteria</taxon>
        <taxon>Bacillati</taxon>
        <taxon>Bacillota</taxon>
        <taxon>Bacilli</taxon>
        <taxon>Lactobacillales</taxon>
        <taxon>Carnobacteriaceae</taxon>
        <taxon>Alloiococcus</taxon>
    </lineage>
</organism>
<dbReference type="eggNOG" id="COG0822">
    <property type="taxonomic scope" value="Bacteria"/>
</dbReference>
<dbReference type="Proteomes" id="UP000009875">
    <property type="component" value="Unassembled WGS sequence"/>
</dbReference>
<accession>K9E7H1</accession>
<dbReference type="HOGENOM" id="CLU_079283_4_0_9"/>
<dbReference type="GO" id="GO:0005506">
    <property type="term" value="F:iron ion binding"/>
    <property type="evidence" value="ECO:0007669"/>
    <property type="project" value="InterPro"/>
</dbReference>
<sequence>MGLTRLDQLYRAVILDHSKDPRHKGQLDRVDAVMALRNPTCGDEIQVQVKLDDQGQVIQDVSFDGQGCTISMASASMMTEAIVGKSLDQVKDLYQTFSDLVQGKEPEQTEDLGDAVMLEGVRQFPSRVRCATLSWKALNKALENTGSGLDENTSEDIYD</sequence>
<evidence type="ECO:0000256" key="1">
    <source>
        <dbReference type="ARBA" id="ARBA00006420"/>
    </source>
</evidence>
<proteinExistence type="inferred from homology"/>
<dbReference type="CDD" id="cd06664">
    <property type="entry name" value="IscU_like"/>
    <property type="match status" value="1"/>
</dbReference>
<protein>
    <submittedName>
        <fullName evidence="3">NifU family SUF system FeS assembly protein</fullName>
    </submittedName>
</protein>
<dbReference type="STRING" id="883081.HMPREF9698_01486"/>
<dbReference type="SUPFAM" id="SSF82649">
    <property type="entry name" value="SufE/NifU"/>
    <property type="match status" value="1"/>
</dbReference>
<dbReference type="EMBL" id="AGXA01000024">
    <property type="protein sequence ID" value="EKU93144.1"/>
    <property type="molecule type" value="Genomic_DNA"/>
</dbReference>
<dbReference type="AlphaFoldDB" id="K9E7H1"/>
<dbReference type="FunFam" id="3.90.1010.10:FF:000002">
    <property type="entry name" value="Iron-sulfur cluster assembly scaffold protein NifU"/>
    <property type="match status" value="1"/>
</dbReference>
<evidence type="ECO:0000259" key="2">
    <source>
        <dbReference type="Pfam" id="PF01592"/>
    </source>
</evidence>
<dbReference type="GO" id="GO:0016226">
    <property type="term" value="P:iron-sulfur cluster assembly"/>
    <property type="evidence" value="ECO:0007669"/>
    <property type="project" value="InterPro"/>
</dbReference>
<feature type="domain" description="NIF system FeS cluster assembly NifU N-terminal" evidence="2">
    <location>
        <begin position="10"/>
        <end position="130"/>
    </location>
</feature>
<comment type="similarity">
    <text evidence="1">Belongs to the NifU family.</text>
</comment>
<dbReference type="OrthoDB" id="9804157at2"/>
<comment type="caution">
    <text evidence="3">The sequence shown here is derived from an EMBL/GenBank/DDBJ whole genome shotgun (WGS) entry which is preliminary data.</text>
</comment>
<dbReference type="RefSeq" id="WP_003778623.1">
    <property type="nucleotide sequence ID" value="NZ_JH992960.1"/>
</dbReference>
<dbReference type="GO" id="GO:0051536">
    <property type="term" value="F:iron-sulfur cluster binding"/>
    <property type="evidence" value="ECO:0007669"/>
    <property type="project" value="InterPro"/>
</dbReference>
<keyword evidence="4" id="KW-1185">Reference proteome</keyword>
<evidence type="ECO:0000313" key="4">
    <source>
        <dbReference type="Proteomes" id="UP000009875"/>
    </source>
</evidence>
<dbReference type="Pfam" id="PF01592">
    <property type="entry name" value="NifU_N"/>
    <property type="match status" value="1"/>
</dbReference>
<dbReference type="NCBIfam" id="TIGR01994">
    <property type="entry name" value="SUF_scaf_2"/>
    <property type="match status" value="1"/>
</dbReference>
<evidence type="ECO:0000313" key="3">
    <source>
        <dbReference type="EMBL" id="EKU93144.1"/>
    </source>
</evidence>
<reference evidence="3 4" key="1">
    <citation type="submission" date="2012-09" db="EMBL/GenBank/DDBJ databases">
        <title>The Genome Sequence of Alloiococcus otitis ATCC 51267.</title>
        <authorList>
            <consortium name="The Broad Institute Genome Sequencing Platform"/>
            <person name="Earl A."/>
            <person name="Ward D."/>
            <person name="Feldgarden M."/>
            <person name="Gevers D."/>
            <person name="Huys G."/>
            <person name="Walker B."/>
            <person name="Young S.K."/>
            <person name="Zeng Q."/>
            <person name="Gargeya S."/>
            <person name="Fitzgerald M."/>
            <person name="Haas B."/>
            <person name="Abouelleil A."/>
            <person name="Alvarado L."/>
            <person name="Arachchi H.M."/>
            <person name="Berlin A.M."/>
            <person name="Chapman S.B."/>
            <person name="Goldberg J."/>
            <person name="Griggs A."/>
            <person name="Gujja S."/>
            <person name="Hansen M."/>
            <person name="Howarth C."/>
            <person name="Imamovic A."/>
            <person name="Larimer J."/>
            <person name="McCowen C."/>
            <person name="Montmayeur A."/>
            <person name="Murphy C."/>
            <person name="Neiman D."/>
            <person name="Pearson M."/>
            <person name="Priest M."/>
            <person name="Roberts A."/>
            <person name="Saif S."/>
            <person name="Shea T."/>
            <person name="Sisk P."/>
            <person name="Sykes S."/>
            <person name="Wortman J."/>
            <person name="Nusbaum C."/>
            <person name="Birren B."/>
        </authorList>
    </citation>
    <scope>NUCLEOTIDE SEQUENCE [LARGE SCALE GENOMIC DNA]</scope>
    <source>
        <strain evidence="3 4">ATCC 51267</strain>
    </source>
</reference>
<dbReference type="PANTHER" id="PTHR10093">
    <property type="entry name" value="IRON-SULFUR CLUSTER ASSEMBLY ENZYME NIFU HOMOLOG"/>
    <property type="match status" value="1"/>
</dbReference>
<gene>
    <name evidence="3" type="ORF">HMPREF9698_01486</name>
</gene>